<proteinExistence type="predicted"/>
<dbReference type="Proteomes" id="UP000181951">
    <property type="component" value="Unassembled WGS sequence"/>
</dbReference>
<feature type="transmembrane region" description="Helical" evidence="5">
    <location>
        <begin position="112"/>
        <end position="133"/>
    </location>
</feature>
<feature type="transmembrane region" description="Helical" evidence="5">
    <location>
        <begin position="231"/>
        <end position="251"/>
    </location>
</feature>
<accession>A0A1H8J4Z0</accession>
<gene>
    <name evidence="6" type="ORF">SAMN05216267_1009178</name>
</gene>
<evidence type="ECO:0000256" key="3">
    <source>
        <dbReference type="ARBA" id="ARBA00022989"/>
    </source>
</evidence>
<protein>
    <submittedName>
        <fullName evidence="6">4-hydroxybenzoate polyprenyltransferase</fullName>
    </submittedName>
</protein>
<dbReference type="AlphaFoldDB" id="A0A1H8J4Z0"/>
<dbReference type="OrthoDB" id="3212588at2"/>
<feature type="transmembrane region" description="Helical" evidence="5">
    <location>
        <begin position="285"/>
        <end position="303"/>
    </location>
</feature>
<evidence type="ECO:0000256" key="4">
    <source>
        <dbReference type="ARBA" id="ARBA00023136"/>
    </source>
</evidence>
<keyword evidence="7" id="KW-1185">Reference proteome</keyword>
<dbReference type="InterPro" id="IPR044878">
    <property type="entry name" value="UbiA_sf"/>
</dbReference>
<name>A0A1H8J4Z0_9ACTN</name>
<comment type="subcellular location">
    <subcellularLocation>
        <location evidence="1">Membrane</location>
        <topology evidence="1">Multi-pass membrane protein</topology>
    </subcellularLocation>
</comment>
<evidence type="ECO:0000256" key="2">
    <source>
        <dbReference type="ARBA" id="ARBA00022692"/>
    </source>
</evidence>
<keyword evidence="2 5" id="KW-0812">Transmembrane</keyword>
<dbReference type="Gene3D" id="1.10.357.140">
    <property type="entry name" value="UbiA prenyltransferase"/>
    <property type="match status" value="1"/>
</dbReference>
<dbReference type="GO" id="GO:0016765">
    <property type="term" value="F:transferase activity, transferring alkyl or aryl (other than methyl) groups"/>
    <property type="evidence" value="ECO:0007669"/>
    <property type="project" value="InterPro"/>
</dbReference>
<feature type="transmembrane region" description="Helical" evidence="5">
    <location>
        <begin position="257"/>
        <end position="278"/>
    </location>
</feature>
<dbReference type="GO" id="GO:0016020">
    <property type="term" value="C:membrane"/>
    <property type="evidence" value="ECO:0007669"/>
    <property type="project" value="UniProtKB-SubCell"/>
</dbReference>
<evidence type="ECO:0000313" key="7">
    <source>
        <dbReference type="Proteomes" id="UP000181951"/>
    </source>
</evidence>
<evidence type="ECO:0000313" key="6">
    <source>
        <dbReference type="EMBL" id="SEN75822.1"/>
    </source>
</evidence>
<sequence>MPPYDRAVPGAGVEAGVDAGGAVPPALVAPARRPAAAVAGLLRACHPPAVVAVTALITALAAASGRGPGGCVLVAAAVLTGQLSVGWCNDRVDAGRDAAAGRRDKPLANGAVGARTVALASVAALALCVPLSLASGAAAGAAHLVGVAAAWAYNLGLKRTVLSWLPYAVGFGLLPAFVALGCAGRPWPPVWAVAAGALLGVGAHVTNVLPDIDADLAAGVRGLPQRLGRRRARALAPVPLFAACAVLVFGPPGQAGAMGWAALAVTGALAVLTAVPAAAGSRSRLPFLAALVTAGTAVALLIAHGDSLVSRR</sequence>
<keyword evidence="6" id="KW-0808">Transferase</keyword>
<feature type="transmembrane region" description="Helical" evidence="5">
    <location>
        <begin position="190"/>
        <end position="210"/>
    </location>
</feature>
<evidence type="ECO:0000256" key="5">
    <source>
        <dbReference type="SAM" id="Phobius"/>
    </source>
</evidence>
<dbReference type="Gene3D" id="1.20.120.1780">
    <property type="entry name" value="UbiA prenyltransferase"/>
    <property type="match status" value="1"/>
</dbReference>
<reference evidence="6 7" key="1">
    <citation type="submission" date="2016-10" db="EMBL/GenBank/DDBJ databases">
        <authorList>
            <person name="de Groot N.N."/>
        </authorList>
    </citation>
    <scope>NUCLEOTIDE SEQUENCE [LARGE SCALE GENOMIC DNA]</scope>
    <source>
        <strain evidence="6 7">CGMCC 4.2026</strain>
    </source>
</reference>
<dbReference type="EMBL" id="FODD01000009">
    <property type="protein sequence ID" value="SEN75822.1"/>
    <property type="molecule type" value="Genomic_DNA"/>
</dbReference>
<keyword evidence="4 5" id="KW-0472">Membrane</keyword>
<organism evidence="6 7">
    <name type="scientific">Actinacidiphila rubida</name>
    <dbReference type="NCBI Taxonomy" id="310780"/>
    <lineage>
        <taxon>Bacteria</taxon>
        <taxon>Bacillati</taxon>
        <taxon>Actinomycetota</taxon>
        <taxon>Actinomycetes</taxon>
        <taxon>Kitasatosporales</taxon>
        <taxon>Streptomycetaceae</taxon>
        <taxon>Actinacidiphila</taxon>
    </lineage>
</organism>
<dbReference type="InterPro" id="IPR000537">
    <property type="entry name" value="UbiA_prenyltransferase"/>
</dbReference>
<dbReference type="Pfam" id="PF01040">
    <property type="entry name" value="UbiA"/>
    <property type="match status" value="1"/>
</dbReference>
<feature type="transmembrane region" description="Helical" evidence="5">
    <location>
        <begin position="164"/>
        <end position="184"/>
    </location>
</feature>
<keyword evidence="3 5" id="KW-1133">Transmembrane helix</keyword>
<dbReference type="STRING" id="310780.SAMN05216267_1009178"/>
<evidence type="ECO:0000256" key="1">
    <source>
        <dbReference type="ARBA" id="ARBA00004141"/>
    </source>
</evidence>
<feature type="transmembrane region" description="Helical" evidence="5">
    <location>
        <begin position="139"/>
        <end position="157"/>
    </location>
</feature>